<organism evidence="2 3">
    <name type="scientific">Glycine soja</name>
    <name type="common">Wild soybean</name>
    <dbReference type="NCBI Taxonomy" id="3848"/>
    <lineage>
        <taxon>Eukaryota</taxon>
        <taxon>Viridiplantae</taxon>
        <taxon>Streptophyta</taxon>
        <taxon>Embryophyta</taxon>
        <taxon>Tracheophyta</taxon>
        <taxon>Spermatophyta</taxon>
        <taxon>Magnoliopsida</taxon>
        <taxon>eudicotyledons</taxon>
        <taxon>Gunneridae</taxon>
        <taxon>Pentapetalae</taxon>
        <taxon>rosids</taxon>
        <taxon>fabids</taxon>
        <taxon>Fabales</taxon>
        <taxon>Fabaceae</taxon>
        <taxon>Papilionoideae</taxon>
        <taxon>50 kb inversion clade</taxon>
        <taxon>NPAAA clade</taxon>
        <taxon>indigoferoid/millettioid clade</taxon>
        <taxon>Phaseoleae</taxon>
        <taxon>Glycine</taxon>
        <taxon>Glycine subgen. Soja</taxon>
    </lineage>
</organism>
<accession>A0A445M118</accession>
<dbReference type="InterPro" id="IPR011989">
    <property type="entry name" value="ARM-like"/>
</dbReference>
<proteinExistence type="predicted"/>
<dbReference type="Proteomes" id="UP000289340">
    <property type="component" value="Chromosome 1"/>
</dbReference>
<protein>
    <recommendedName>
        <fullName evidence="1">Reverse transcriptase zinc-binding domain-containing protein</fullName>
    </recommendedName>
</protein>
<dbReference type="GO" id="GO:0005829">
    <property type="term" value="C:cytosol"/>
    <property type="evidence" value="ECO:0007669"/>
    <property type="project" value="TreeGrafter"/>
</dbReference>
<dbReference type="GO" id="GO:0005635">
    <property type="term" value="C:nuclear envelope"/>
    <property type="evidence" value="ECO:0007669"/>
    <property type="project" value="TreeGrafter"/>
</dbReference>
<dbReference type="Pfam" id="PF13966">
    <property type="entry name" value="zf-RVT"/>
    <property type="match status" value="1"/>
</dbReference>
<reference evidence="2 3" key="1">
    <citation type="submission" date="2018-09" db="EMBL/GenBank/DDBJ databases">
        <title>A high-quality reference genome of wild soybean provides a powerful tool to mine soybean genomes.</title>
        <authorList>
            <person name="Xie M."/>
            <person name="Chung C.Y.L."/>
            <person name="Li M.-W."/>
            <person name="Wong F.-L."/>
            <person name="Chan T.-F."/>
            <person name="Lam H.-M."/>
        </authorList>
    </citation>
    <scope>NUCLEOTIDE SEQUENCE [LARGE SCALE GENOMIC DNA]</scope>
    <source>
        <strain evidence="3">cv. W05</strain>
        <tissue evidence="2">Hypocotyl of etiolated seedlings</tissue>
    </source>
</reference>
<feature type="domain" description="Reverse transcriptase zinc-binding" evidence="1">
    <location>
        <begin position="32"/>
        <end position="93"/>
    </location>
</feature>
<evidence type="ECO:0000259" key="1">
    <source>
        <dbReference type="Pfam" id="PF13966"/>
    </source>
</evidence>
<dbReference type="InterPro" id="IPR026960">
    <property type="entry name" value="RVT-Znf"/>
</dbReference>
<evidence type="ECO:0000313" key="2">
    <source>
        <dbReference type="EMBL" id="RZC29191.1"/>
    </source>
</evidence>
<dbReference type="GO" id="GO:0006606">
    <property type="term" value="P:protein import into nucleus"/>
    <property type="evidence" value="ECO:0007669"/>
    <property type="project" value="TreeGrafter"/>
</dbReference>
<dbReference type="Gene3D" id="1.25.10.10">
    <property type="entry name" value="Leucine-rich Repeat Variant"/>
    <property type="match status" value="1"/>
</dbReference>
<name>A0A445M118_GLYSO</name>
<keyword evidence="3" id="KW-1185">Reference proteome</keyword>
<sequence length="294" mass="32692">MTAKFMKDIEGLIVQLQRLDTWNWEGDSSGGYTVGNAYMLLDRDSTNENQDGVFTALWKFKIPSKASFFAWRLTLEGLPTKSNLRSRNVEINNIREATLFALSSLSEELLETEETGFDTSSLKHLVEQIFTEDSLIGPLEYPFLYARIFTSVAKLSSLISNGLLEHFLYLAMKAITMDVPPPVKVGACRALTNLLPEAKKEIVQSQLLGLISSLTDLLNHASDETLLMVLDTLLAAVKAGHESSTLVEHMISPVILNVWASHVSDPFISIDALEVLEDLLSLVPKLFRISDFSP</sequence>
<evidence type="ECO:0000313" key="3">
    <source>
        <dbReference type="Proteomes" id="UP000289340"/>
    </source>
</evidence>
<dbReference type="InterPro" id="IPR016024">
    <property type="entry name" value="ARM-type_fold"/>
</dbReference>
<dbReference type="SUPFAM" id="SSF48371">
    <property type="entry name" value="ARM repeat"/>
    <property type="match status" value="1"/>
</dbReference>
<comment type="caution">
    <text evidence="2">The sequence shown here is derived from an EMBL/GenBank/DDBJ whole genome shotgun (WGS) entry which is preliminary data.</text>
</comment>
<dbReference type="PANTHER" id="PTHR10997">
    <property type="entry name" value="IMPORTIN-7, 8, 11"/>
    <property type="match status" value="1"/>
</dbReference>
<dbReference type="EMBL" id="QZWG01000001">
    <property type="protein sequence ID" value="RZC29191.1"/>
    <property type="molecule type" value="Genomic_DNA"/>
</dbReference>
<dbReference type="PANTHER" id="PTHR10997:SF9">
    <property type="entry name" value="IMPORTIN-9"/>
    <property type="match status" value="1"/>
</dbReference>
<gene>
    <name evidence="2" type="ORF">D0Y65_000970</name>
</gene>
<dbReference type="AlphaFoldDB" id="A0A445M118"/>